<dbReference type="Pfam" id="PF07883">
    <property type="entry name" value="Cupin_2"/>
    <property type="match status" value="1"/>
</dbReference>
<dbReference type="AlphaFoldDB" id="A0A8T9BT99"/>
<dbReference type="CDD" id="cd02231">
    <property type="entry name" value="cupin_BLL6423-like"/>
    <property type="match status" value="1"/>
</dbReference>
<dbReference type="InterPro" id="IPR013096">
    <property type="entry name" value="Cupin_2"/>
</dbReference>
<dbReference type="InterPro" id="IPR011051">
    <property type="entry name" value="RmlC_Cupin_sf"/>
</dbReference>
<dbReference type="InterPro" id="IPR014710">
    <property type="entry name" value="RmlC-like_jellyroll"/>
</dbReference>
<dbReference type="OrthoDB" id="5840532at2759"/>
<evidence type="ECO:0000313" key="2">
    <source>
        <dbReference type="EMBL" id="TVY56427.1"/>
    </source>
</evidence>
<feature type="domain" description="Cupin type-2" evidence="1">
    <location>
        <begin position="72"/>
        <end position="141"/>
    </location>
</feature>
<dbReference type="EMBL" id="QGMK01002729">
    <property type="protein sequence ID" value="TVY56427.1"/>
    <property type="molecule type" value="Genomic_DNA"/>
</dbReference>
<dbReference type="InterPro" id="IPR047142">
    <property type="entry name" value="OryJ/VirC-like"/>
</dbReference>
<organism evidence="2 3">
    <name type="scientific">Lachnellula suecica</name>
    <dbReference type="NCBI Taxonomy" id="602035"/>
    <lineage>
        <taxon>Eukaryota</taxon>
        <taxon>Fungi</taxon>
        <taxon>Dikarya</taxon>
        <taxon>Ascomycota</taxon>
        <taxon>Pezizomycotina</taxon>
        <taxon>Leotiomycetes</taxon>
        <taxon>Helotiales</taxon>
        <taxon>Lachnaceae</taxon>
        <taxon>Lachnellula</taxon>
    </lineage>
</organism>
<name>A0A8T9BT99_9HELO</name>
<evidence type="ECO:0000259" key="1">
    <source>
        <dbReference type="Pfam" id="PF07883"/>
    </source>
</evidence>
<protein>
    <recommendedName>
        <fullName evidence="1">Cupin type-2 domain-containing protein</fullName>
    </recommendedName>
</protein>
<gene>
    <name evidence="2" type="ORF">LSUE1_G008879</name>
</gene>
<sequence>MSAPKIITTGHDASGQSVFIPDLEYKVLSPQIGLVYSSGGPVLDVNGNADIAAFAAREKTGVMPTEGSAVAVVEWPPSANSQDSIHRTLSVDIGVIISGQIECHLDSGESRLIKQGEVLVQRGTKHYWVNPSATEPARMIAFVLPSKPVEGAEA</sequence>
<comment type="caution">
    <text evidence="2">The sequence shown here is derived from an EMBL/GenBank/DDBJ whole genome shotgun (WGS) entry which is preliminary data.</text>
</comment>
<dbReference type="SUPFAM" id="SSF51182">
    <property type="entry name" value="RmlC-like cupins"/>
    <property type="match status" value="1"/>
</dbReference>
<accession>A0A8T9BT99</accession>
<dbReference type="PANTHER" id="PTHR36156:SF2">
    <property type="entry name" value="CUPIN TYPE-2 DOMAIN-CONTAINING PROTEIN"/>
    <property type="match status" value="1"/>
</dbReference>
<dbReference type="PANTHER" id="PTHR36156">
    <property type="entry name" value="SLR2101 PROTEIN"/>
    <property type="match status" value="1"/>
</dbReference>
<keyword evidence="3" id="KW-1185">Reference proteome</keyword>
<dbReference type="Gene3D" id="2.60.120.10">
    <property type="entry name" value="Jelly Rolls"/>
    <property type="match status" value="1"/>
</dbReference>
<dbReference type="Proteomes" id="UP000469558">
    <property type="component" value="Unassembled WGS sequence"/>
</dbReference>
<proteinExistence type="predicted"/>
<reference evidence="2 3" key="1">
    <citation type="submission" date="2018-05" db="EMBL/GenBank/DDBJ databases">
        <title>Genome sequencing and assembly of the regulated plant pathogen Lachnellula willkommii and related sister species for the development of diagnostic species identification markers.</title>
        <authorList>
            <person name="Giroux E."/>
            <person name="Bilodeau G."/>
        </authorList>
    </citation>
    <scope>NUCLEOTIDE SEQUENCE [LARGE SCALE GENOMIC DNA]</scope>
    <source>
        <strain evidence="2 3">CBS 268.59</strain>
    </source>
</reference>
<evidence type="ECO:0000313" key="3">
    <source>
        <dbReference type="Proteomes" id="UP000469558"/>
    </source>
</evidence>